<sequence length="344" mass="39447">MLLKNWTLLLFVFGLGLISSCTKDPVIKPEIEPPTPIDTTKVIVPKPKDSVFERKSVSFMVKEHFVDETVDQQLFLGSLWNLKDTTKGLHLENIQSKAKNFPIYVMANSAKEEIGHFLPSYVNILNYANLFKNTNLSGSLEMNSRDFSDYAEIQLYIPRNRDIEKVLNLVRHSDSTTVQKTHSTFRHTLVRRLTLDTDQVDYFSNYGESDLNNLKKLGYSPYFILSVNYGYQLVIAAEGDFTRPDMNRAIDKLLEGNSLDNMDEQVLSATKLLVYYRDGSRDTFIRHAVNFQEIKNTISALNLRMESNSDNFTYPLSYLAMHITTGEILGYTNTFDLQVKKTSK</sequence>
<protein>
    <submittedName>
        <fullName evidence="1">Uncharacterized protein</fullName>
    </submittedName>
</protein>
<organism evidence="1 2">
    <name type="scientific">Sphingobacterium athyrii</name>
    <dbReference type="NCBI Taxonomy" id="2152717"/>
    <lineage>
        <taxon>Bacteria</taxon>
        <taxon>Pseudomonadati</taxon>
        <taxon>Bacteroidota</taxon>
        <taxon>Sphingobacteriia</taxon>
        <taxon>Sphingobacteriales</taxon>
        <taxon>Sphingobacteriaceae</taxon>
        <taxon>Sphingobacterium</taxon>
    </lineage>
</organism>
<reference evidence="1 2" key="1">
    <citation type="submission" date="2018-04" db="EMBL/GenBank/DDBJ databases">
        <title>Sphingobacterium sp. M46 Genome.</title>
        <authorList>
            <person name="Cheng J."/>
            <person name="Li Y."/>
        </authorList>
    </citation>
    <scope>NUCLEOTIDE SEQUENCE [LARGE SCALE GENOMIC DNA]</scope>
    <source>
        <strain evidence="1 2">M46</strain>
    </source>
</reference>
<dbReference type="EMBL" id="QCXX01000009">
    <property type="protein sequence ID" value="PUV21763.1"/>
    <property type="molecule type" value="Genomic_DNA"/>
</dbReference>
<dbReference type="Proteomes" id="UP000250831">
    <property type="component" value="Unassembled WGS sequence"/>
</dbReference>
<dbReference type="RefSeq" id="WP_108636587.1">
    <property type="nucleotide sequence ID" value="NZ_QCXX01000009.1"/>
</dbReference>
<dbReference type="OrthoDB" id="697969at2"/>
<accession>A0A363NLX5</accession>
<keyword evidence="2" id="KW-1185">Reference proteome</keyword>
<dbReference type="AlphaFoldDB" id="A0A363NLX5"/>
<proteinExistence type="predicted"/>
<dbReference type="SUPFAM" id="SSF56978">
    <property type="entry name" value="Perfringolysin"/>
    <property type="match status" value="1"/>
</dbReference>
<evidence type="ECO:0000313" key="2">
    <source>
        <dbReference type="Proteomes" id="UP000250831"/>
    </source>
</evidence>
<comment type="caution">
    <text evidence="1">The sequence shown here is derived from an EMBL/GenBank/DDBJ whole genome shotgun (WGS) entry which is preliminary data.</text>
</comment>
<gene>
    <name evidence="1" type="ORF">DCO56_25870</name>
</gene>
<dbReference type="GO" id="GO:0015485">
    <property type="term" value="F:cholesterol binding"/>
    <property type="evidence" value="ECO:0007669"/>
    <property type="project" value="InterPro"/>
</dbReference>
<evidence type="ECO:0000313" key="1">
    <source>
        <dbReference type="EMBL" id="PUV21763.1"/>
    </source>
</evidence>
<name>A0A363NLX5_9SPHI</name>
<dbReference type="InterPro" id="IPR036359">
    <property type="entry name" value="Thiol_cytolysin_sf"/>
</dbReference>
<dbReference type="PROSITE" id="PS51257">
    <property type="entry name" value="PROKAR_LIPOPROTEIN"/>
    <property type="match status" value="1"/>
</dbReference>